<dbReference type="SUPFAM" id="SSF81321">
    <property type="entry name" value="Family A G protein-coupled receptor-like"/>
    <property type="match status" value="1"/>
</dbReference>
<feature type="transmembrane region" description="Helical" evidence="1">
    <location>
        <begin position="129"/>
        <end position="154"/>
    </location>
</feature>
<evidence type="ECO:0000256" key="1">
    <source>
        <dbReference type="SAM" id="Phobius"/>
    </source>
</evidence>
<feature type="transmembrane region" description="Helical" evidence="1">
    <location>
        <begin position="50"/>
        <end position="72"/>
    </location>
</feature>
<feature type="transmembrane region" description="Helical" evidence="1">
    <location>
        <begin position="15"/>
        <end position="38"/>
    </location>
</feature>
<feature type="transmembrane region" description="Helical" evidence="1">
    <location>
        <begin position="92"/>
        <end position="117"/>
    </location>
</feature>
<reference evidence="2 3" key="1">
    <citation type="journal article" date="2019" name="Sci. Rep.">
        <title>Comparative genomics of chytrid fungi reveal insights into the obligate biotrophic and pathogenic lifestyle of Synchytrium endobioticum.</title>
        <authorList>
            <person name="van de Vossenberg B.T.L.H."/>
            <person name="Warris S."/>
            <person name="Nguyen H.D.T."/>
            <person name="van Gent-Pelzer M.P.E."/>
            <person name="Joly D.L."/>
            <person name="van de Geest H.C."/>
            <person name="Bonants P.J.M."/>
            <person name="Smith D.S."/>
            <person name="Levesque C.A."/>
            <person name="van der Lee T.A.J."/>
        </authorList>
    </citation>
    <scope>NUCLEOTIDE SEQUENCE [LARGE SCALE GENOMIC DNA]</scope>
    <source>
        <strain evidence="2 3">CBS 675.73</strain>
    </source>
</reference>
<evidence type="ECO:0000313" key="3">
    <source>
        <dbReference type="Proteomes" id="UP000320333"/>
    </source>
</evidence>
<sequence>MPKESGHITSLEISFSHAAAAISLLGALLNLLFIRTLLKHRATLLTWSTSYIGVTVFILSIVSVFHGSLMAAECELWTASSAGSIGLLDNPTLSSALAGMGYCLLAFVFTCNFMLALERYWTIKYSEKLPQAAVIALITTCGSMCCIFIIAFSLTPSTSWDYLPMGKPVDMDNSPLPWHHISNMLLLLGQLVFVAEVIGICVVYENTYFNIAALYEMSHDTNEEEARERCQAEVQVQRSILLRCIFMSIGIVVFYVPNLVLVTVAIVRPFFFSKHLSELSYAWMVCMTTIIPAFDPLWTPVLILMFQENFGTAFVKDYSFIFRHLGGRRDDEKTRTAAEGAQLDTVLGKG</sequence>
<keyword evidence="1" id="KW-0472">Membrane</keyword>
<feature type="transmembrane region" description="Helical" evidence="1">
    <location>
        <begin position="279"/>
        <end position="306"/>
    </location>
</feature>
<dbReference type="AlphaFoldDB" id="A0A507FTN2"/>
<dbReference type="Gene3D" id="1.20.1070.10">
    <property type="entry name" value="Rhodopsin 7-helix transmembrane proteins"/>
    <property type="match status" value="1"/>
</dbReference>
<feature type="transmembrane region" description="Helical" evidence="1">
    <location>
        <begin position="245"/>
        <end position="267"/>
    </location>
</feature>
<dbReference type="Proteomes" id="UP000320333">
    <property type="component" value="Unassembled WGS sequence"/>
</dbReference>
<evidence type="ECO:0008006" key="4">
    <source>
        <dbReference type="Google" id="ProtNLM"/>
    </source>
</evidence>
<keyword evidence="1" id="KW-0812">Transmembrane</keyword>
<name>A0A507FTN2_9FUNG</name>
<gene>
    <name evidence="2" type="ORF">CcCBS67573_g00009</name>
</gene>
<keyword evidence="3" id="KW-1185">Reference proteome</keyword>
<evidence type="ECO:0000313" key="2">
    <source>
        <dbReference type="EMBL" id="TPX78705.1"/>
    </source>
</evidence>
<dbReference type="EMBL" id="QEAP01000001">
    <property type="protein sequence ID" value="TPX78705.1"/>
    <property type="molecule type" value="Genomic_DNA"/>
</dbReference>
<organism evidence="2 3">
    <name type="scientific">Chytriomyces confervae</name>
    <dbReference type="NCBI Taxonomy" id="246404"/>
    <lineage>
        <taxon>Eukaryota</taxon>
        <taxon>Fungi</taxon>
        <taxon>Fungi incertae sedis</taxon>
        <taxon>Chytridiomycota</taxon>
        <taxon>Chytridiomycota incertae sedis</taxon>
        <taxon>Chytridiomycetes</taxon>
        <taxon>Chytridiales</taxon>
        <taxon>Chytriomycetaceae</taxon>
        <taxon>Chytriomyces</taxon>
    </lineage>
</organism>
<keyword evidence="1" id="KW-1133">Transmembrane helix</keyword>
<proteinExistence type="predicted"/>
<feature type="transmembrane region" description="Helical" evidence="1">
    <location>
        <begin position="181"/>
        <end position="204"/>
    </location>
</feature>
<dbReference type="OrthoDB" id="2117346at2759"/>
<accession>A0A507FTN2</accession>
<protein>
    <recommendedName>
        <fullName evidence="4">G-protein coupled receptors family 1 profile domain-containing protein</fullName>
    </recommendedName>
</protein>
<comment type="caution">
    <text evidence="2">The sequence shown here is derived from an EMBL/GenBank/DDBJ whole genome shotgun (WGS) entry which is preliminary data.</text>
</comment>